<gene>
    <name evidence="1" type="ORF">B0H41_003708</name>
</gene>
<dbReference type="EMBL" id="JABSWW010000001">
    <property type="protein sequence ID" value="NRT90029.1"/>
    <property type="molecule type" value="Genomic_DNA"/>
</dbReference>
<protein>
    <submittedName>
        <fullName evidence="1">Uncharacterized protein</fullName>
    </submittedName>
</protein>
<name>A0AAX0B564_CLOBE</name>
<dbReference type="Proteomes" id="UP001193748">
    <property type="component" value="Unassembled WGS sequence"/>
</dbReference>
<reference evidence="1" key="2">
    <citation type="journal article" date="2022" name="Nat. Biotechnol.">
        <title>Carbon-negative production of acetone and isopropanol by gas fermentation at industrial pilot scale.</title>
        <authorList>
            <person name="Liew F.E."/>
            <person name="Nogle R."/>
            <person name="Abdalla T."/>
            <person name="Rasor B.J."/>
            <person name="Canter C."/>
            <person name="Jensen R.O."/>
            <person name="Wang L."/>
            <person name="Strutz J."/>
            <person name="Chirania P."/>
            <person name="De Tissera S."/>
            <person name="Mueller A.P."/>
            <person name="Ruan Z."/>
            <person name="Gao A."/>
            <person name="Tran L."/>
            <person name="Engle N.L."/>
            <person name="Bromley J.C."/>
            <person name="Daniell J."/>
            <person name="Conrado R."/>
            <person name="Tschaplinski T.J."/>
            <person name="Giannone R.J."/>
            <person name="Hettich R.L."/>
            <person name="Karim A.S."/>
            <person name="Simpson S.D."/>
            <person name="Brown S.D."/>
            <person name="Leang C."/>
            <person name="Jewett M.C."/>
            <person name="Kopke M."/>
        </authorList>
    </citation>
    <scope>NUCLEOTIDE SEQUENCE</scope>
    <source>
        <strain evidence="1">DJ080</strain>
    </source>
</reference>
<dbReference type="RefSeq" id="WP_173711396.1">
    <property type="nucleotide sequence ID" value="NZ_JABSWW010000001.1"/>
</dbReference>
<accession>A0AAX0B564</accession>
<comment type="caution">
    <text evidence="1">The sequence shown here is derived from an EMBL/GenBank/DDBJ whole genome shotgun (WGS) entry which is preliminary data.</text>
</comment>
<organism evidence="1 2">
    <name type="scientific">Clostridium beijerinckii</name>
    <name type="common">Clostridium MP</name>
    <dbReference type="NCBI Taxonomy" id="1520"/>
    <lineage>
        <taxon>Bacteria</taxon>
        <taxon>Bacillati</taxon>
        <taxon>Bacillota</taxon>
        <taxon>Clostridia</taxon>
        <taxon>Eubacteriales</taxon>
        <taxon>Clostridiaceae</taxon>
        <taxon>Clostridium</taxon>
    </lineage>
</organism>
<sequence>MDLSIDQKKAIFAIKKYLNVVDNPKFTDDYILTNYDLAIDELIENASKIKSVKIIGVSSMSESNQSMSFQNGVEAWAITPGIEALLPTPYAKLMG</sequence>
<dbReference type="AlphaFoldDB" id="A0AAX0B564"/>
<evidence type="ECO:0000313" key="1">
    <source>
        <dbReference type="EMBL" id="NRT90029.1"/>
    </source>
</evidence>
<proteinExistence type="predicted"/>
<reference evidence="1" key="1">
    <citation type="submission" date="2020-05" db="EMBL/GenBank/DDBJ databases">
        <authorList>
            <person name="Brown S."/>
            <person name="Huntemann M."/>
            <person name="Clum A."/>
            <person name="Spunde A."/>
            <person name="Palaniappan K."/>
            <person name="Ritter S."/>
            <person name="Mikhailova N."/>
            <person name="Chen I.-M."/>
            <person name="Stamatis D."/>
            <person name="Reddy T."/>
            <person name="O'Malley R."/>
            <person name="Daum C."/>
            <person name="Shapiro N."/>
            <person name="Ivanova N."/>
            <person name="Kyrpides N."/>
            <person name="Woyke T."/>
        </authorList>
    </citation>
    <scope>NUCLEOTIDE SEQUENCE</scope>
    <source>
        <strain evidence="1">DJ080</strain>
    </source>
</reference>
<evidence type="ECO:0000313" key="2">
    <source>
        <dbReference type="Proteomes" id="UP001193748"/>
    </source>
</evidence>